<gene>
    <name evidence="1" type="ORF">XENOCAPTIV_003791</name>
</gene>
<keyword evidence="2" id="KW-1185">Reference proteome</keyword>
<reference evidence="1 2" key="1">
    <citation type="submission" date="2021-06" db="EMBL/GenBank/DDBJ databases">
        <authorList>
            <person name="Palmer J.M."/>
        </authorList>
    </citation>
    <scope>NUCLEOTIDE SEQUENCE [LARGE SCALE GENOMIC DNA]</scope>
    <source>
        <strain evidence="1 2">XC_2019</strain>
        <tissue evidence="1">Muscle</tissue>
    </source>
</reference>
<name>A0ABV0QPR1_9TELE</name>
<dbReference type="Proteomes" id="UP001434883">
    <property type="component" value="Unassembled WGS sequence"/>
</dbReference>
<comment type="caution">
    <text evidence="1">The sequence shown here is derived from an EMBL/GenBank/DDBJ whole genome shotgun (WGS) entry which is preliminary data.</text>
</comment>
<protein>
    <submittedName>
        <fullName evidence="1">Uncharacterized protein</fullName>
    </submittedName>
</protein>
<organism evidence="1 2">
    <name type="scientific">Xenoophorus captivus</name>
    <dbReference type="NCBI Taxonomy" id="1517983"/>
    <lineage>
        <taxon>Eukaryota</taxon>
        <taxon>Metazoa</taxon>
        <taxon>Chordata</taxon>
        <taxon>Craniata</taxon>
        <taxon>Vertebrata</taxon>
        <taxon>Euteleostomi</taxon>
        <taxon>Actinopterygii</taxon>
        <taxon>Neopterygii</taxon>
        <taxon>Teleostei</taxon>
        <taxon>Neoteleostei</taxon>
        <taxon>Acanthomorphata</taxon>
        <taxon>Ovalentaria</taxon>
        <taxon>Atherinomorphae</taxon>
        <taxon>Cyprinodontiformes</taxon>
        <taxon>Goodeidae</taxon>
        <taxon>Xenoophorus</taxon>
    </lineage>
</organism>
<dbReference type="EMBL" id="JAHRIN010018196">
    <property type="protein sequence ID" value="MEQ2197821.1"/>
    <property type="molecule type" value="Genomic_DNA"/>
</dbReference>
<feature type="non-terminal residue" evidence="1">
    <location>
        <position position="1"/>
    </location>
</feature>
<sequence length="116" mass="12632">LVANQVSVKGASNCLKVSLASWVEPAQDEHTHITIATPHRAFRTCTAVTLMQQCSLRLPEADSAPAALADCASMEPTTFSLVRSSPVDRQTYEHVFRYLSASQADVFPHDVKGYIA</sequence>
<accession>A0ABV0QPR1</accession>
<evidence type="ECO:0000313" key="1">
    <source>
        <dbReference type="EMBL" id="MEQ2197821.1"/>
    </source>
</evidence>
<proteinExistence type="predicted"/>
<evidence type="ECO:0000313" key="2">
    <source>
        <dbReference type="Proteomes" id="UP001434883"/>
    </source>
</evidence>